<dbReference type="SUPFAM" id="SSF53383">
    <property type="entry name" value="PLP-dependent transferases"/>
    <property type="match status" value="1"/>
</dbReference>
<dbReference type="InterPro" id="IPR015422">
    <property type="entry name" value="PyrdxlP-dep_Trfase_small"/>
</dbReference>
<dbReference type="Pfam" id="PF00155">
    <property type="entry name" value="Aminotran_1_2"/>
    <property type="match status" value="1"/>
</dbReference>
<keyword evidence="7 9" id="KW-0663">Pyridoxal phosphate</keyword>
<dbReference type="GO" id="GO:0008710">
    <property type="term" value="F:8-amino-7-oxononanoate synthase activity"/>
    <property type="evidence" value="ECO:0007669"/>
    <property type="project" value="UniProtKB-UniRule"/>
</dbReference>
<feature type="binding site" evidence="9">
    <location>
        <position position="21"/>
    </location>
    <ligand>
        <name>substrate</name>
    </ligand>
</feature>
<evidence type="ECO:0000259" key="11">
    <source>
        <dbReference type="Pfam" id="PF00155"/>
    </source>
</evidence>
<comment type="cofactor">
    <cofactor evidence="1 9 10">
        <name>pyridoxal 5'-phosphate</name>
        <dbReference type="ChEBI" id="CHEBI:597326"/>
    </cofactor>
</comment>
<feature type="domain" description="Aminotransferase class I/classII large" evidence="11">
    <location>
        <begin position="41"/>
        <end position="379"/>
    </location>
</feature>
<keyword evidence="5 9" id="KW-0808">Transferase</keyword>
<dbReference type="CDD" id="cd06454">
    <property type="entry name" value="KBL_like"/>
    <property type="match status" value="1"/>
</dbReference>
<dbReference type="InterPro" id="IPR022834">
    <property type="entry name" value="AONS_Proteobacteria"/>
</dbReference>
<organism evidence="12 13">
    <name type="scientific">Reinekea blandensis MED297</name>
    <dbReference type="NCBI Taxonomy" id="314283"/>
    <lineage>
        <taxon>Bacteria</taxon>
        <taxon>Pseudomonadati</taxon>
        <taxon>Pseudomonadota</taxon>
        <taxon>Gammaproteobacteria</taxon>
        <taxon>Oceanospirillales</taxon>
        <taxon>Saccharospirillaceae</taxon>
        <taxon>Reinekea</taxon>
    </lineage>
</organism>
<dbReference type="PROSITE" id="PS00599">
    <property type="entry name" value="AA_TRANSFER_CLASS_2"/>
    <property type="match status" value="1"/>
</dbReference>
<feature type="binding site" evidence="9">
    <location>
        <position position="178"/>
    </location>
    <ligand>
        <name>pyridoxal 5'-phosphate</name>
        <dbReference type="ChEBI" id="CHEBI:597326"/>
    </ligand>
</feature>
<dbReference type="InterPro" id="IPR004723">
    <property type="entry name" value="AONS_Archaea/Proteobacteria"/>
</dbReference>
<keyword evidence="12" id="KW-0012">Acyltransferase</keyword>
<dbReference type="OrthoDB" id="9807157at2"/>
<dbReference type="EMBL" id="AAOE01000016">
    <property type="protein sequence ID" value="EAR08741.1"/>
    <property type="molecule type" value="Genomic_DNA"/>
</dbReference>
<reference evidence="12 13" key="1">
    <citation type="submission" date="2006-02" db="EMBL/GenBank/DDBJ databases">
        <authorList>
            <person name="Pinhassi J."/>
            <person name="Pedros-Alio C."/>
            <person name="Ferriera S."/>
            <person name="Johnson J."/>
            <person name="Kravitz S."/>
            <person name="Halpern A."/>
            <person name="Remington K."/>
            <person name="Beeson K."/>
            <person name="Tran B."/>
            <person name="Rogers Y.-H."/>
            <person name="Friedman R."/>
            <person name="Venter J.C."/>
        </authorList>
    </citation>
    <scope>NUCLEOTIDE SEQUENCE [LARGE SCALE GENOMIC DNA]</scope>
    <source>
        <strain evidence="12 13">MED297</strain>
    </source>
</reference>
<dbReference type="GO" id="GO:0009102">
    <property type="term" value="P:biotin biosynthetic process"/>
    <property type="evidence" value="ECO:0007669"/>
    <property type="project" value="UniProtKB-UniRule"/>
</dbReference>
<evidence type="ECO:0000256" key="8">
    <source>
        <dbReference type="ARBA" id="ARBA00047715"/>
    </source>
</evidence>
<dbReference type="HAMAP" id="MF_01693">
    <property type="entry name" value="BioF_aminotrans_2"/>
    <property type="match status" value="1"/>
</dbReference>
<comment type="caution">
    <text evidence="12">The sequence shown here is derived from an EMBL/GenBank/DDBJ whole genome shotgun (WGS) entry which is preliminary data.</text>
</comment>
<dbReference type="RefSeq" id="WP_008045925.1">
    <property type="nucleotide sequence ID" value="NZ_CH724152.1"/>
</dbReference>
<dbReference type="InterPro" id="IPR004839">
    <property type="entry name" value="Aminotransferase_I/II_large"/>
</dbReference>
<accession>A4BGD5</accession>
<dbReference type="Proteomes" id="UP000005953">
    <property type="component" value="Unassembled WGS sequence"/>
</dbReference>
<feature type="binding site" evidence="9">
    <location>
        <begin position="108"/>
        <end position="109"/>
    </location>
    <ligand>
        <name>pyridoxal 5'-phosphate</name>
        <dbReference type="ChEBI" id="CHEBI:597326"/>
    </ligand>
</feature>
<dbReference type="PANTHER" id="PTHR13693">
    <property type="entry name" value="CLASS II AMINOTRANSFERASE/8-AMINO-7-OXONONANOATE SYNTHASE"/>
    <property type="match status" value="1"/>
</dbReference>
<dbReference type="Gene3D" id="3.90.1150.10">
    <property type="entry name" value="Aspartate Aminotransferase, domain 1"/>
    <property type="match status" value="1"/>
</dbReference>
<evidence type="ECO:0000256" key="3">
    <source>
        <dbReference type="ARBA" id="ARBA00010008"/>
    </source>
</evidence>
<proteinExistence type="inferred from homology"/>
<evidence type="ECO:0000256" key="6">
    <source>
        <dbReference type="ARBA" id="ARBA00022756"/>
    </source>
</evidence>
<dbReference type="UniPathway" id="UPA00078"/>
<name>A4BGD5_9GAMM</name>
<evidence type="ECO:0000256" key="1">
    <source>
        <dbReference type="ARBA" id="ARBA00001933"/>
    </source>
</evidence>
<comment type="similarity">
    <text evidence="3 9">Belongs to the class-II pyridoxal-phosphate-dependent aminotransferase family. BioF subfamily.</text>
</comment>
<comment type="subunit">
    <text evidence="4 9">Homodimer.</text>
</comment>
<dbReference type="AlphaFoldDB" id="A4BGD5"/>
<sequence length="384" mass="41133">MKQFSDMSAVLAARHRDGLLRQRVELQSAQSVTPIIDGKPLLSFCSNDYLGLAGDDRIAQAMSQAVERYGVGAGASHLIDGHHHEHERLEQELAEFCGREAALVFSTGYMANIGVIQALLTRHDTVIQDRLNHASLIDGGRLSGAKFSRYAHNDSDNLAQQLDRASGKKLVVTDGVFSMDGDKAPLDDLASVCRSHDAWLMVDDAHGFGVLGTEGAGLVSEFGLTTEDVPVVIGTLGKAFGTSGAFVAGDQLTIDYLLQYARSYIYTTASPPAVAAATRASLAIVRNSNDRRAHLTALIQKLRAGIQALGLTLMPSETPIQPILIGESHHAMQLSQALKARGILVTAIRPPTVPEGTARLRVTLSAQHSEAQVDTLLNTLESLL</sequence>
<dbReference type="NCBIfam" id="TIGR00858">
    <property type="entry name" value="bioF"/>
    <property type="match status" value="1"/>
</dbReference>
<feature type="binding site" evidence="9">
    <location>
        <position position="352"/>
    </location>
    <ligand>
        <name>substrate</name>
    </ligand>
</feature>
<evidence type="ECO:0000256" key="7">
    <source>
        <dbReference type="ARBA" id="ARBA00022898"/>
    </source>
</evidence>
<protein>
    <recommendedName>
        <fullName evidence="9">8-amino-7-oxononanoate synthase</fullName>
        <shortName evidence="9">AONS</shortName>
        <ecNumber evidence="9">2.3.1.47</ecNumber>
    </recommendedName>
    <alternativeName>
        <fullName evidence="9">7-keto-8-amino-pelargonic acid synthase</fullName>
        <shortName evidence="9">7-KAP synthase</shortName>
        <shortName evidence="9">KAPA synthase</shortName>
    </alternativeName>
    <alternativeName>
        <fullName evidence="9">8-amino-7-ketopelargonate synthase</fullName>
    </alternativeName>
</protein>
<feature type="binding site" evidence="9">
    <location>
        <position position="206"/>
    </location>
    <ligand>
        <name>pyridoxal 5'-phosphate</name>
        <dbReference type="ChEBI" id="CHEBI:597326"/>
    </ligand>
</feature>
<dbReference type="InterPro" id="IPR015421">
    <property type="entry name" value="PyrdxlP-dep_Trfase_major"/>
</dbReference>
<dbReference type="InterPro" id="IPR015424">
    <property type="entry name" value="PyrdxlP-dep_Trfase"/>
</dbReference>
<evidence type="ECO:0000256" key="10">
    <source>
        <dbReference type="PIRSR" id="PIRSR604723-51"/>
    </source>
</evidence>
<evidence type="ECO:0000313" key="12">
    <source>
        <dbReference type="EMBL" id="EAR08741.1"/>
    </source>
</evidence>
<dbReference type="InterPro" id="IPR050087">
    <property type="entry name" value="AON_synthase_class-II"/>
</dbReference>
<dbReference type="EC" id="2.3.1.47" evidence="9"/>
<feature type="binding site" evidence="9">
    <location>
        <position position="235"/>
    </location>
    <ligand>
        <name>pyridoxal 5'-phosphate</name>
        <dbReference type="ChEBI" id="CHEBI:597326"/>
    </ligand>
</feature>
<comment type="catalytic activity">
    <reaction evidence="8 9">
        <text>6-carboxyhexanoyl-[ACP] + L-alanine + H(+) = (8S)-8-amino-7-oxononanoate + holo-[ACP] + CO2</text>
        <dbReference type="Rhea" id="RHEA:42288"/>
        <dbReference type="Rhea" id="RHEA-COMP:9685"/>
        <dbReference type="Rhea" id="RHEA-COMP:9955"/>
        <dbReference type="ChEBI" id="CHEBI:15378"/>
        <dbReference type="ChEBI" id="CHEBI:16526"/>
        <dbReference type="ChEBI" id="CHEBI:57972"/>
        <dbReference type="ChEBI" id="CHEBI:64479"/>
        <dbReference type="ChEBI" id="CHEBI:78846"/>
        <dbReference type="ChEBI" id="CHEBI:149468"/>
        <dbReference type="EC" id="2.3.1.47"/>
    </reaction>
</comment>
<comment type="pathway">
    <text evidence="2 9">Cofactor biosynthesis; biotin biosynthesis.</text>
</comment>
<evidence type="ECO:0000256" key="9">
    <source>
        <dbReference type="HAMAP-Rule" id="MF_01693"/>
    </source>
</evidence>
<evidence type="ECO:0000256" key="2">
    <source>
        <dbReference type="ARBA" id="ARBA00004746"/>
    </source>
</evidence>
<dbReference type="Gene3D" id="3.40.640.10">
    <property type="entry name" value="Type I PLP-dependent aspartate aminotransferase-like (Major domain)"/>
    <property type="match status" value="1"/>
</dbReference>
<dbReference type="PANTHER" id="PTHR13693:SF100">
    <property type="entry name" value="8-AMINO-7-OXONONANOATE SYNTHASE"/>
    <property type="match status" value="1"/>
</dbReference>
<gene>
    <name evidence="9" type="primary">bioF</name>
    <name evidence="12" type="ORF">MED297_08756</name>
</gene>
<dbReference type="STRING" id="314283.MED297_08756"/>
<dbReference type="GO" id="GO:0030170">
    <property type="term" value="F:pyridoxal phosphate binding"/>
    <property type="evidence" value="ECO:0007669"/>
    <property type="project" value="UniProtKB-UniRule"/>
</dbReference>
<keyword evidence="6 9" id="KW-0093">Biotin biosynthesis</keyword>
<evidence type="ECO:0000313" key="13">
    <source>
        <dbReference type="Proteomes" id="UP000005953"/>
    </source>
</evidence>
<dbReference type="InterPro" id="IPR001917">
    <property type="entry name" value="Aminotrans_II_pyridoxalP_BS"/>
</dbReference>
<comment type="function">
    <text evidence="9">Catalyzes the decarboxylative condensation of pimeloyl-[acyl-carrier protein] and L-alanine to produce 8-amino-7-oxononanoate (AON), [acyl-carrier protein], and carbon dioxide.</text>
</comment>
<evidence type="ECO:0000256" key="4">
    <source>
        <dbReference type="ARBA" id="ARBA00011738"/>
    </source>
</evidence>
<feature type="binding site" evidence="9">
    <location>
        <position position="133"/>
    </location>
    <ligand>
        <name>substrate</name>
    </ligand>
</feature>
<evidence type="ECO:0000256" key="5">
    <source>
        <dbReference type="ARBA" id="ARBA00022679"/>
    </source>
</evidence>
<dbReference type="HOGENOM" id="CLU_015846_11_0_6"/>
<feature type="modified residue" description="N6-(pyridoxal phosphate)lysine" evidence="9 10">
    <location>
        <position position="238"/>
    </location>
</feature>
<keyword evidence="13" id="KW-1185">Reference proteome</keyword>